<dbReference type="AlphaFoldDB" id="A0AAU9U4V3"/>
<sequence>MSNVHVVPTPISVGNSTLEAQRAIERAMLGSRVKTTYRQAQCRTAIHEMNRRLEESRRKSLDGGCFEPESMGEAYVQQWTSNG</sequence>
<evidence type="ECO:0000313" key="1">
    <source>
        <dbReference type="EMBL" id="CAH2093807.1"/>
    </source>
</evidence>
<gene>
    <name evidence="1" type="ORF">EEDITHA_LOCUS9437</name>
</gene>
<evidence type="ECO:0000313" key="2">
    <source>
        <dbReference type="Proteomes" id="UP001153954"/>
    </source>
</evidence>
<reference evidence="1" key="1">
    <citation type="submission" date="2022-03" db="EMBL/GenBank/DDBJ databases">
        <authorList>
            <person name="Tunstrom K."/>
        </authorList>
    </citation>
    <scope>NUCLEOTIDE SEQUENCE</scope>
</reference>
<keyword evidence="2" id="KW-1185">Reference proteome</keyword>
<dbReference type="EMBL" id="CAKOGL010000013">
    <property type="protein sequence ID" value="CAH2093807.1"/>
    <property type="molecule type" value="Genomic_DNA"/>
</dbReference>
<name>A0AAU9U4V3_EUPED</name>
<protein>
    <submittedName>
        <fullName evidence="1">Uncharacterized protein</fullName>
    </submittedName>
</protein>
<accession>A0AAU9U4V3</accession>
<dbReference type="Proteomes" id="UP001153954">
    <property type="component" value="Unassembled WGS sequence"/>
</dbReference>
<organism evidence="1 2">
    <name type="scientific">Euphydryas editha</name>
    <name type="common">Edith's checkerspot</name>
    <dbReference type="NCBI Taxonomy" id="104508"/>
    <lineage>
        <taxon>Eukaryota</taxon>
        <taxon>Metazoa</taxon>
        <taxon>Ecdysozoa</taxon>
        <taxon>Arthropoda</taxon>
        <taxon>Hexapoda</taxon>
        <taxon>Insecta</taxon>
        <taxon>Pterygota</taxon>
        <taxon>Neoptera</taxon>
        <taxon>Endopterygota</taxon>
        <taxon>Lepidoptera</taxon>
        <taxon>Glossata</taxon>
        <taxon>Ditrysia</taxon>
        <taxon>Papilionoidea</taxon>
        <taxon>Nymphalidae</taxon>
        <taxon>Nymphalinae</taxon>
        <taxon>Euphydryas</taxon>
    </lineage>
</organism>
<proteinExistence type="predicted"/>
<comment type="caution">
    <text evidence="1">The sequence shown here is derived from an EMBL/GenBank/DDBJ whole genome shotgun (WGS) entry which is preliminary data.</text>
</comment>